<sequence>MPTPATTDLPIPKSWDEFEDISADLLMRKWRDPYVIRNGRTGQKQNGVDIYGKPAHLRGVGAELAGAQCKRVESMTEEQVRAEVESALGFEPKLEEYLLLTSLKRDATLQKFVRTTTWKIDRVEIFFWEDLSLQITEYNELLKKHFPGWFKQTTSKGNLIQALVTSNPDDYVYDDSTGVHLLQSDVGFSLRLDRPEEYQTFEEPWVSNFPDKNASCQEVYLEYNGARIETFFFASVDGARYLVPYPKSATDLRISRFHYHLARILNAHSIGYDIDHALAIARIEIDPSL</sequence>
<evidence type="ECO:0008006" key="3">
    <source>
        <dbReference type="Google" id="ProtNLM"/>
    </source>
</evidence>
<evidence type="ECO:0000313" key="1">
    <source>
        <dbReference type="EMBL" id="TWU44928.1"/>
    </source>
</evidence>
<dbReference type="Proteomes" id="UP000315471">
    <property type="component" value="Unassembled WGS sequence"/>
</dbReference>
<gene>
    <name evidence="1" type="ORF">Q31b_00990</name>
</gene>
<accession>A0A5C6E7Y4</accession>
<comment type="caution">
    <text evidence="1">The sequence shown here is derived from an EMBL/GenBank/DDBJ whole genome shotgun (WGS) entry which is preliminary data.</text>
</comment>
<name>A0A5C6E7Y4_9BACT</name>
<organism evidence="1 2">
    <name type="scientific">Novipirellula aureliae</name>
    <dbReference type="NCBI Taxonomy" id="2527966"/>
    <lineage>
        <taxon>Bacteria</taxon>
        <taxon>Pseudomonadati</taxon>
        <taxon>Planctomycetota</taxon>
        <taxon>Planctomycetia</taxon>
        <taxon>Pirellulales</taxon>
        <taxon>Pirellulaceae</taxon>
        <taxon>Novipirellula</taxon>
    </lineage>
</organism>
<dbReference type="RefSeq" id="WP_146597741.1">
    <property type="nucleotide sequence ID" value="NZ_SJPY01000001.1"/>
</dbReference>
<dbReference type="OrthoDB" id="980615at2"/>
<protein>
    <recommendedName>
        <fullName evidence="3">Restriction endonuclease type IV Mrr domain-containing protein</fullName>
    </recommendedName>
</protein>
<proteinExistence type="predicted"/>
<evidence type="ECO:0000313" key="2">
    <source>
        <dbReference type="Proteomes" id="UP000315471"/>
    </source>
</evidence>
<reference evidence="1 2" key="1">
    <citation type="submission" date="2019-02" db="EMBL/GenBank/DDBJ databases">
        <title>Deep-cultivation of Planctomycetes and their phenomic and genomic characterization uncovers novel biology.</title>
        <authorList>
            <person name="Wiegand S."/>
            <person name="Jogler M."/>
            <person name="Boedeker C."/>
            <person name="Pinto D."/>
            <person name="Vollmers J."/>
            <person name="Rivas-Marin E."/>
            <person name="Kohn T."/>
            <person name="Peeters S.H."/>
            <person name="Heuer A."/>
            <person name="Rast P."/>
            <person name="Oberbeckmann S."/>
            <person name="Bunk B."/>
            <person name="Jeske O."/>
            <person name="Meyerdierks A."/>
            <person name="Storesund J.E."/>
            <person name="Kallscheuer N."/>
            <person name="Luecker S."/>
            <person name="Lage O.M."/>
            <person name="Pohl T."/>
            <person name="Merkel B.J."/>
            <person name="Hornburger P."/>
            <person name="Mueller R.-W."/>
            <person name="Bruemmer F."/>
            <person name="Labrenz M."/>
            <person name="Spormann A.M."/>
            <person name="Op Den Camp H."/>
            <person name="Overmann J."/>
            <person name="Amann R."/>
            <person name="Jetten M.S.M."/>
            <person name="Mascher T."/>
            <person name="Medema M.H."/>
            <person name="Devos D.P."/>
            <person name="Kaster A.-K."/>
            <person name="Ovreas L."/>
            <person name="Rohde M."/>
            <person name="Galperin M.Y."/>
            <person name="Jogler C."/>
        </authorList>
    </citation>
    <scope>NUCLEOTIDE SEQUENCE [LARGE SCALE GENOMIC DNA]</scope>
    <source>
        <strain evidence="1 2">Q31b</strain>
    </source>
</reference>
<keyword evidence="2" id="KW-1185">Reference proteome</keyword>
<dbReference type="AlphaFoldDB" id="A0A5C6E7Y4"/>
<dbReference type="EMBL" id="SJPY01000001">
    <property type="protein sequence ID" value="TWU44928.1"/>
    <property type="molecule type" value="Genomic_DNA"/>
</dbReference>